<dbReference type="NCBIfam" id="TIGR02174">
    <property type="entry name" value="CXXU_selWTH"/>
    <property type="match status" value="1"/>
</dbReference>
<evidence type="ECO:0008006" key="4">
    <source>
        <dbReference type="Google" id="ProtNLM"/>
    </source>
</evidence>
<name>A0A3B3T7Z2_9TELE</name>
<dbReference type="InterPro" id="IPR036249">
    <property type="entry name" value="Thioredoxin-like_sf"/>
</dbReference>
<dbReference type="SUPFAM" id="SSF52833">
    <property type="entry name" value="Thioredoxin-like"/>
    <property type="match status" value="1"/>
</dbReference>
<evidence type="ECO:0000313" key="2">
    <source>
        <dbReference type="Ensembl" id="ENSPKIP00000039327.1"/>
    </source>
</evidence>
<dbReference type="Proteomes" id="UP000261540">
    <property type="component" value="Unplaced"/>
</dbReference>
<keyword evidence="3" id="KW-1185">Reference proteome</keyword>
<dbReference type="Pfam" id="PF10262">
    <property type="entry name" value="Rdx"/>
    <property type="match status" value="1"/>
</dbReference>
<accession>A0A3B3T7Z2</accession>
<organism evidence="2 3">
    <name type="scientific">Paramormyrops kingsleyae</name>
    <dbReference type="NCBI Taxonomy" id="1676925"/>
    <lineage>
        <taxon>Eukaryota</taxon>
        <taxon>Metazoa</taxon>
        <taxon>Chordata</taxon>
        <taxon>Craniata</taxon>
        <taxon>Vertebrata</taxon>
        <taxon>Euteleostomi</taxon>
        <taxon>Actinopterygii</taxon>
        <taxon>Neopterygii</taxon>
        <taxon>Teleostei</taxon>
        <taxon>Osteoglossocephala</taxon>
        <taxon>Osteoglossomorpha</taxon>
        <taxon>Osteoglossiformes</taxon>
        <taxon>Mormyridae</taxon>
        <taxon>Paramormyrops</taxon>
    </lineage>
</organism>
<proteinExistence type="predicted"/>
<reference evidence="2" key="1">
    <citation type="submission" date="2025-08" db="UniProtKB">
        <authorList>
            <consortium name="Ensembl"/>
        </authorList>
    </citation>
    <scope>IDENTIFICATION</scope>
</reference>
<evidence type="ECO:0000256" key="1">
    <source>
        <dbReference type="ARBA" id="ARBA00023284"/>
    </source>
</evidence>
<protein>
    <recommendedName>
        <fullName evidence="4">Selenoprotein W</fullName>
    </recommendedName>
</protein>
<dbReference type="InterPro" id="IPR011893">
    <property type="entry name" value="Selenoprotein_Rdx-typ"/>
</dbReference>
<dbReference type="AlphaFoldDB" id="A0A3B3T7Z2"/>
<keyword evidence="1" id="KW-0676">Redox-active center</keyword>
<dbReference type="STRING" id="1676925.ENSPKIP00000039327"/>
<reference evidence="2" key="2">
    <citation type="submission" date="2025-09" db="UniProtKB">
        <authorList>
            <consortium name="Ensembl"/>
        </authorList>
    </citation>
    <scope>IDENTIFICATION</scope>
</reference>
<evidence type="ECO:0000313" key="3">
    <source>
        <dbReference type="Proteomes" id="UP000261540"/>
    </source>
</evidence>
<sequence length="76" mass="8251">GGGYKPKFTKLKTLLEDEFQSDVEITGEGTPSRTGWFEVQVNGKLVHSKKQGGDGFPDSSQKLEVVVKAIKKALGE</sequence>
<dbReference type="Ensembl" id="ENSPKIT00000020331.1">
    <property type="protein sequence ID" value="ENSPKIP00000039327.1"/>
    <property type="gene ID" value="ENSPKIG00000016722.1"/>
</dbReference>
<dbReference type="GeneTree" id="ENSGT00940000175063"/>
<dbReference type="Gene3D" id="3.40.30.10">
    <property type="entry name" value="Glutaredoxin"/>
    <property type="match status" value="1"/>
</dbReference>